<dbReference type="Proteomes" id="UP000050790">
    <property type="component" value="Unassembled WGS sequence"/>
</dbReference>
<dbReference type="InterPro" id="IPR026896">
    <property type="entry name" value="CSTF_C"/>
</dbReference>
<dbReference type="FunFam" id="1.10.20.70:FF:000001">
    <property type="entry name" value="Cleavage stimulation factor subunit 2"/>
    <property type="match status" value="1"/>
</dbReference>
<evidence type="ECO:0000256" key="2">
    <source>
        <dbReference type="ARBA" id="ARBA00022884"/>
    </source>
</evidence>
<keyword evidence="3" id="KW-0539">Nucleus</keyword>
<organism evidence="5 6">
    <name type="scientific">Schistosoma margrebowiei</name>
    <dbReference type="NCBI Taxonomy" id="48269"/>
    <lineage>
        <taxon>Eukaryota</taxon>
        <taxon>Metazoa</taxon>
        <taxon>Spiralia</taxon>
        <taxon>Lophotrochozoa</taxon>
        <taxon>Platyhelminthes</taxon>
        <taxon>Trematoda</taxon>
        <taxon>Digenea</taxon>
        <taxon>Strigeidida</taxon>
        <taxon>Schistosomatoidea</taxon>
        <taxon>Schistosomatidae</taxon>
        <taxon>Schistosoma</taxon>
    </lineage>
</organism>
<dbReference type="GO" id="GO:0003723">
    <property type="term" value="F:RNA binding"/>
    <property type="evidence" value="ECO:0007669"/>
    <property type="project" value="UniProtKB-KW"/>
</dbReference>
<dbReference type="GO" id="GO:0031124">
    <property type="term" value="P:mRNA 3'-end processing"/>
    <property type="evidence" value="ECO:0007669"/>
    <property type="project" value="InterPro"/>
</dbReference>
<dbReference type="WBParaSite" id="SMRG1_71150.1">
    <property type="protein sequence ID" value="SMRG1_71150.1"/>
    <property type="gene ID" value="SMRG1_71150"/>
</dbReference>
<reference evidence="6" key="1">
    <citation type="submission" date="2023-11" db="UniProtKB">
        <authorList>
            <consortium name="WormBaseParasite"/>
        </authorList>
    </citation>
    <scope>IDENTIFICATION</scope>
</reference>
<sequence length="91" mass="10000">MYPGEIFYEESPLFQMSYKCLALRKITPAIAAAAAASMGPNSLLAGQSEQEKVTLIMQVLQLSDEQLALLPEDQRRSIMILKEQLGKTGAI</sequence>
<dbReference type="AlphaFoldDB" id="A0AA85A949"/>
<dbReference type="Pfam" id="PF14304">
    <property type="entry name" value="CSTF_C"/>
    <property type="match status" value="1"/>
</dbReference>
<name>A0AA85A949_9TREM</name>
<evidence type="ECO:0000313" key="5">
    <source>
        <dbReference type="Proteomes" id="UP000050790"/>
    </source>
</evidence>
<evidence type="ECO:0000256" key="3">
    <source>
        <dbReference type="ARBA" id="ARBA00023242"/>
    </source>
</evidence>
<evidence type="ECO:0000256" key="1">
    <source>
        <dbReference type="ARBA" id="ARBA00004123"/>
    </source>
</evidence>
<proteinExistence type="predicted"/>
<keyword evidence="2" id="KW-0694">RNA-binding</keyword>
<dbReference type="Gene3D" id="1.10.20.70">
    <property type="entry name" value="Transcription termination and cleavage factor, C-terminal domain"/>
    <property type="match status" value="1"/>
</dbReference>
<comment type="subcellular location">
    <subcellularLocation>
        <location evidence="1">Nucleus</location>
    </subcellularLocation>
</comment>
<evidence type="ECO:0000259" key="4">
    <source>
        <dbReference type="Pfam" id="PF14304"/>
    </source>
</evidence>
<accession>A0AA85A949</accession>
<evidence type="ECO:0000313" key="6">
    <source>
        <dbReference type="WBParaSite" id="SMRG1_71150.1"/>
    </source>
</evidence>
<feature type="domain" description="Transcription termination and cleavage factor C-terminal" evidence="4">
    <location>
        <begin position="49"/>
        <end position="85"/>
    </location>
</feature>
<dbReference type="GO" id="GO:0005634">
    <property type="term" value="C:nucleus"/>
    <property type="evidence" value="ECO:0007669"/>
    <property type="project" value="UniProtKB-SubCell"/>
</dbReference>
<protein>
    <recommendedName>
        <fullName evidence="4">Transcription termination and cleavage factor C-terminal domain-containing protein</fullName>
    </recommendedName>
</protein>
<dbReference type="InterPro" id="IPR038192">
    <property type="entry name" value="CSTF_C_sf"/>
</dbReference>